<dbReference type="GO" id="GO:0046872">
    <property type="term" value="F:metal ion binding"/>
    <property type="evidence" value="ECO:0007669"/>
    <property type="project" value="UniProtKB-KW"/>
</dbReference>
<evidence type="ECO:0000256" key="6">
    <source>
        <dbReference type="ARBA" id="ARBA00022691"/>
    </source>
</evidence>
<keyword evidence="10" id="KW-0411">Iron-sulfur</keyword>
<dbReference type="PROSITE" id="PS51918">
    <property type="entry name" value="RADICAL_SAM"/>
    <property type="match status" value="1"/>
</dbReference>
<accession>A0A2A9E1P8</accession>
<keyword evidence="12" id="KW-0670">Pyruvate</keyword>
<dbReference type="Proteomes" id="UP000225548">
    <property type="component" value="Unassembled WGS sequence"/>
</dbReference>
<evidence type="ECO:0000259" key="11">
    <source>
        <dbReference type="PROSITE" id="PS51918"/>
    </source>
</evidence>
<evidence type="ECO:0000256" key="10">
    <source>
        <dbReference type="ARBA" id="ARBA00023014"/>
    </source>
</evidence>
<evidence type="ECO:0000256" key="1">
    <source>
        <dbReference type="ARBA" id="ARBA00001966"/>
    </source>
</evidence>
<dbReference type="PANTHER" id="PTHR30352:SF5">
    <property type="entry name" value="PYRUVATE FORMATE-LYASE 1-ACTIVATING ENZYME"/>
    <property type="match status" value="1"/>
</dbReference>
<dbReference type="InterPro" id="IPR058240">
    <property type="entry name" value="rSAM_sf"/>
</dbReference>
<keyword evidence="9" id="KW-0408">Iron</keyword>
<keyword evidence="13" id="KW-1185">Reference proteome</keyword>
<sequence>MSSRVVPIVPIAGSACALDLVGDAVATSPSPAESAAATTAAILGDKDFEAPEHRATGVGTEGLEVTALDRSDKFAQMRAGTLGSIHSWELVTAVDGPGTRMTVFFSGCPLRCLYCHNPDTMQMKNGETITSEELLRRILRYKPVFTSTGGGLTISGGEVLMQPTFAATILAGAKAAGIHTTIDTSGYLGAACTDEMLETIDLVLLDVKSGDPDTYKKVTGRDLQPTLDFGRRIADKGIEIWVRFVLVPGLTDDTANIEAVADYAATLPTVTRLEVLPFHQMGRDKWASLGMRYELEDTPPPTNEETEQVRDIFRARGLSVF</sequence>
<dbReference type="EMBL" id="PDJG01000001">
    <property type="protein sequence ID" value="PFG32967.1"/>
    <property type="molecule type" value="Genomic_DNA"/>
</dbReference>
<dbReference type="GO" id="GO:0043365">
    <property type="term" value="F:[formate-C-acetyltransferase]-activating enzyme activity"/>
    <property type="evidence" value="ECO:0007669"/>
    <property type="project" value="InterPro"/>
</dbReference>
<keyword evidence="12" id="KW-0456">Lyase</keyword>
<keyword evidence="6" id="KW-0949">S-adenosyl-L-methionine</keyword>
<dbReference type="CDD" id="cd01335">
    <property type="entry name" value="Radical_SAM"/>
    <property type="match status" value="1"/>
</dbReference>
<evidence type="ECO:0000256" key="7">
    <source>
        <dbReference type="ARBA" id="ARBA00022723"/>
    </source>
</evidence>
<reference evidence="12 13" key="1">
    <citation type="submission" date="2017-10" db="EMBL/GenBank/DDBJ databases">
        <title>Sequencing the genomes of 1000 actinobacteria strains.</title>
        <authorList>
            <person name="Klenk H.-P."/>
        </authorList>
    </citation>
    <scope>NUCLEOTIDE SEQUENCE [LARGE SCALE GENOMIC DNA]</scope>
    <source>
        <strain evidence="12 13">DSM 18966</strain>
    </source>
</reference>
<evidence type="ECO:0000256" key="3">
    <source>
        <dbReference type="ARBA" id="ARBA00009777"/>
    </source>
</evidence>
<keyword evidence="7" id="KW-0479">Metal-binding</keyword>
<evidence type="ECO:0000313" key="12">
    <source>
        <dbReference type="EMBL" id="PFG32967.1"/>
    </source>
</evidence>
<dbReference type="RefSeq" id="WP_098454255.1">
    <property type="nucleotide sequence ID" value="NZ_PDJG01000001.1"/>
</dbReference>
<dbReference type="InterPro" id="IPR034457">
    <property type="entry name" value="Organic_radical-activating"/>
</dbReference>
<dbReference type="SFLD" id="SFLDS00029">
    <property type="entry name" value="Radical_SAM"/>
    <property type="match status" value="1"/>
</dbReference>
<feature type="domain" description="Radical SAM core" evidence="11">
    <location>
        <begin position="94"/>
        <end position="316"/>
    </location>
</feature>
<dbReference type="GO" id="GO:0016829">
    <property type="term" value="F:lyase activity"/>
    <property type="evidence" value="ECO:0007669"/>
    <property type="project" value="UniProtKB-KW"/>
</dbReference>
<dbReference type="InterPro" id="IPR012838">
    <property type="entry name" value="PFL1_activating"/>
</dbReference>
<dbReference type="InterPro" id="IPR013785">
    <property type="entry name" value="Aldolase_TIM"/>
</dbReference>
<evidence type="ECO:0000256" key="2">
    <source>
        <dbReference type="ARBA" id="ARBA00003141"/>
    </source>
</evidence>
<dbReference type="PROSITE" id="PS51257">
    <property type="entry name" value="PROKAR_LIPOPROTEIN"/>
    <property type="match status" value="1"/>
</dbReference>
<dbReference type="OrthoDB" id="9782387at2"/>
<dbReference type="SFLD" id="SFLDG01066">
    <property type="entry name" value="organic_radical-activating_enz"/>
    <property type="match status" value="1"/>
</dbReference>
<evidence type="ECO:0000256" key="4">
    <source>
        <dbReference type="ARBA" id="ARBA00021356"/>
    </source>
</evidence>
<dbReference type="Gene3D" id="3.20.20.70">
    <property type="entry name" value="Aldolase class I"/>
    <property type="match status" value="1"/>
</dbReference>
<comment type="function">
    <text evidence="2">Activation of pyruvate formate-lyase under anaerobic conditions by generation of an organic free radical, using S-adenosylmethionine and reduced flavodoxin as cosubstrates to produce 5'-deoxy-adenosine.</text>
</comment>
<dbReference type="AlphaFoldDB" id="A0A2A9E1P8"/>
<gene>
    <name evidence="12" type="ORF">ATL42_0819</name>
</gene>
<evidence type="ECO:0000256" key="9">
    <source>
        <dbReference type="ARBA" id="ARBA00023004"/>
    </source>
</evidence>
<organism evidence="12 13">
    <name type="scientific">Sanguibacter antarcticus</name>
    <dbReference type="NCBI Taxonomy" id="372484"/>
    <lineage>
        <taxon>Bacteria</taxon>
        <taxon>Bacillati</taxon>
        <taxon>Actinomycetota</taxon>
        <taxon>Actinomycetes</taxon>
        <taxon>Micrococcales</taxon>
        <taxon>Sanguibacteraceae</taxon>
        <taxon>Sanguibacter</taxon>
    </lineage>
</organism>
<dbReference type="GO" id="GO:0051539">
    <property type="term" value="F:4 iron, 4 sulfur cluster binding"/>
    <property type="evidence" value="ECO:0007669"/>
    <property type="project" value="UniProtKB-KW"/>
</dbReference>
<evidence type="ECO:0000256" key="8">
    <source>
        <dbReference type="ARBA" id="ARBA00023002"/>
    </source>
</evidence>
<dbReference type="PANTHER" id="PTHR30352">
    <property type="entry name" value="PYRUVATE FORMATE-LYASE-ACTIVATING ENZYME"/>
    <property type="match status" value="1"/>
</dbReference>
<comment type="similarity">
    <text evidence="3">Belongs to the organic radical-activating enzymes family.</text>
</comment>
<dbReference type="SUPFAM" id="SSF102114">
    <property type="entry name" value="Radical SAM enzymes"/>
    <property type="match status" value="1"/>
</dbReference>
<comment type="caution">
    <text evidence="12">The sequence shown here is derived from an EMBL/GenBank/DDBJ whole genome shotgun (WGS) entry which is preliminary data.</text>
</comment>
<evidence type="ECO:0000256" key="5">
    <source>
        <dbReference type="ARBA" id="ARBA00022485"/>
    </source>
</evidence>
<dbReference type="NCBIfam" id="TIGR02493">
    <property type="entry name" value="PFLA"/>
    <property type="match status" value="1"/>
</dbReference>
<dbReference type="Pfam" id="PF04055">
    <property type="entry name" value="Radical_SAM"/>
    <property type="match status" value="1"/>
</dbReference>
<proteinExistence type="inferred from homology"/>
<keyword evidence="5" id="KW-0004">4Fe-4S</keyword>
<comment type="cofactor">
    <cofactor evidence="1">
        <name>[4Fe-4S] cluster</name>
        <dbReference type="ChEBI" id="CHEBI:49883"/>
    </cofactor>
</comment>
<dbReference type="PROSITE" id="PS01087">
    <property type="entry name" value="RADICAL_ACTIVATING"/>
    <property type="match status" value="1"/>
</dbReference>
<name>A0A2A9E1P8_9MICO</name>
<protein>
    <recommendedName>
        <fullName evidence="4">Pyruvate formate-lyase-activating enzyme</fullName>
    </recommendedName>
</protein>
<dbReference type="InterPro" id="IPR001989">
    <property type="entry name" value="Radical_activat_CS"/>
</dbReference>
<keyword evidence="8" id="KW-0560">Oxidoreductase</keyword>
<evidence type="ECO:0000313" key="13">
    <source>
        <dbReference type="Proteomes" id="UP000225548"/>
    </source>
</evidence>
<dbReference type="InterPro" id="IPR007197">
    <property type="entry name" value="rSAM"/>
</dbReference>